<proteinExistence type="predicted"/>
<dbReference type="AlphaFoldDB" id="A0AAD5CPG7"/>
<evidence type="ECO:0000313" key="2">
    <source>
        <dbReference type="EMBL" id="KAI7745357.1"/>
    </source>
</evidence>
<feature type="signal peptide" evidence="1">
    <location>
        <begin position="1"/>
        <end position="25"/>
    </location>
</feature>
<dbReference type="Proteomes" id="UP001206925">
    <property type="component" value="Unassembled WGS sequence"/>
</dbReference>
<organism evidence="2 3">
    <name type="scientific">Ambrosia artemisiifolia</name>
    <name type="common">Common ragweed</name>
    <dbReference type="NCBI Taxonomy" id="4212"/>
    <lineage>
        <taxon>Eukaryota</taxon>
        <taxon>Viridiplantae</taxon>
        <taxon>Streptophyta</taxon>
        <taxon>Embryophyta</taxon>
        <taxon>Tracheophyta</taxon>
        <taxon>Spermatophyta</taxon>
        <taxon>Magnoliopsida</taxon>
        <taxon>eudicotyledons</taxon>
        <taxon>Gunneridae</taxon>
        <taxon>Pentapetalae</taxon>
        <taxon>asterids</taxon>
        <taxon>campanulids</taxon>
        <taxon>Asterales</taxon>
        <taxon>Asteraceae</taxon>
        <taxon>Asteroideae</taxon>
        <taxon>Heliantheae alliance</taxon>
        <taxon>Heliantheae</taxon>
        <taxon>Ambrosia</taxon>
    </lineage>
</organism>
<reference evidence="2" key="1">
    <citation type="submission" date="2022-06" db="EMBL/GenBank/DDBJ databases">
        <title>Uncovering the hologenomic basis of an extraordinary plant invasion.</title>
        <authorList>
            <person name="Bieker V.C."/>
            <person name="Martin M.D."/>
            <person name="Gilbert T."/>
            <person name="Hodgins K."/>
            <person name="Battlay P."/>
            <person name="Petersen B."/>
            <person name="Wilson J."/>
        </authorList>
    </citation>
    <scope>NUCLEOTIDE SEQUENCE</scope>
    <source>
        <strain evidence="2">AA19_3_7</strain>
        <tissue evidence="2">Leaf</tissue>
    </source>
</reference>
<dbReference type="EMBL" id="JAMZMK010007278">
    <property type="protein sequence ID" value="KAI7745357.1"/>
    <property type="molecule type" value="Genomic_DNA"/>
</dbReference>
<name>A0AAD5CPG7_AMBAR</name>
<keyword evidence="1" id="KW-0732">Signal</keyword>
<evidence type="ECO:0000256" key="1">
    <source>
        <dbReference type="SAM" id="SignalP"/>
    </source>
</evidence>
<feature type="chain" id="PRO_5042009062" description="Apple domain-containing protein" evidence="1">
    <location>
        <begin position="26"/>
        <end position="64"/>
    </location>
</feature>
<evidence type="ECO:0000313" key="3">
    <source>
        <dbReference type="Proteomes" id="UP001206925"/>
    </source>
</evidence>
<protein>
    <recommendedName>
        <fullName evidence="4">Apple domain-containing protein</fullName>
    </recommendedName>
</protein>
<keyword evidence="3" id="KW-1185">Reference proteome</keyword>
<accession>A0AAD5CPG7</accession>
<evidence type="ECO:0008006" key="4">
    <source>
        <dbReference type="Google" id="ProtNLM"/>
    </source>
</evidence>
<gene>
    <name evidence="2" type="ORF">M8C21_027969</name>
</gene>
<comment type="caution">
    <text evidence="2">The sequence shown here is derived from an EMBL/GenBank/DDBJ whole genome shotgun (WGS) entry which is preliminary data.</text>
</comment>
<sequence length="64" mass="6716">MNCLPFSILLIVSLLLTFTFPSTTAQVSQAPSAGTLGCNDKCEKRAACLPLSTQTRQSALAIAT</sequence>